<dbReference type="AlphaFoldDB" id="A0A124E2N3"/>
<organism evidence="3 4">
    <name type="scientific">Mycolicibacterium canariasense</name>
    <name type="common">Mycobacterium canariasense</name>
    <dbReference type="NCBI Taxonomy" id="228230"/>
    <lineage>
        <taxon>Bacteria</taxon>
        <taxon>Bacillati</taxon>
        <taxon>Actinomycetota</taxon>
        <taxon>Actinomycetes</taxon>
        <taxon>Mycobacteriales</taxon>
        <taxon>Mycobacteriaceae</taxon>
        <taxon>Mycolicibacterium</taxon>
    </lineage>
</organism>
<reference evidence="4" key="1">
    <citation type="journal article" date="2016" name="Genome Announc.">
        <title>Draft Genome Sequences of Five Rapidly Growing Mycobacterium Species, M. thermoresistibile, M. fortuitum subsp. acetamidolyticum, M. canariasense, M. brisbanense, and M. novocastrense.</title>
        <authorList>
            <person name="Katahira K."/>
            <person name="Ogura Y."/>
            <person name="Gotoh Y."/>
            <person name="Hayashi T."/>
        </authorList>
    </citation>
    <scope>NUCLEOTIDE SEQUENCE [LARGE SCALE GENOMIC DNA]</scope>
    <source>
        <strain evidence="4">JCM15298</strain>
    </source>
</reference>
<dbReference type="PANTHER" id="PTHR11228:SF7">
    <property type="entry name" value="PQQA PEPTIDE CYCLASE"/>
    <property type="match status" value="1"/>
</dbReference>
<feature type="region of interest" description="Disordered" evidence="1">
    <location>
        <begin position="88"/>
        <end position="162"/>
    </location>
</feature>
<dbReference type="NCBIfam" id="TIGR04085">
    <property type="entry name" value="rSAM_more_4Fe4S"/>
    <property type="match status" value="1"/>
</dbReference>
<gene>
    <name evidence="3" type="ORF">RMCC_4335</name>
</gene>
<dbReference type="Gene3D" id="3.20.20.70">
    <property type="entry name" value="Aldolase class I"/>
    <property type="match status" value="1"/>
</dbReference>
<feature type="compositionally biased region" description="Basic and acidic residues" evidence="1">
    <location>
        <begin position="98"/>
        <end position="113"/>
    </location>
</feature>
<evidence type="ECO:0000313" key="3">
    <source>
        <dbReference type="EMBL" id="GAS97369.1"/>
    </source>
</evidence>
<feature type="non-terminal residue" evidence="3">
    <location>
        <position position="1"/>
    </location>
</feature>
<keyword evidence="4" id="KW-1185">Reference proteome</keyword>
<dbReference type="RefSeq" id="WP_131805360.1">
    <property type="nucleotide sequence ID" value="NZ_BCSY01000071.1"/>
</dbReference>
<dbReference type="Proteomes" id="UP000069443">
    <property type="component" value="Unassembled WGS sequence"/>
</dbReference>
<dbReference type="Pfam" id="PF13186">
    <property type="entry name" value="SPASM"/>
    <property type="match status" value="1"/>
</dbReference>
<dbReference type="InterPro" id="IPR023885">
    <property type="entry name" value="4Fe4S-binding_SPASM_dom"/>
</dbReference>
<feature type="compositionally biased region" description="Low complexity" evidence="1">
    <location>
        <begin position="125"/>
        <end position="135"/>
    </location>
</feature>
<dbReference type="SUPFAM" id="SSF102114">
    <property type="entry name" value="Radical SAM enzymes"/>
    <property type="match status" value="1"/>
</dbReference>
<sequence>AGRVVCLIDPVGDVYACPFAIHEKFLAGNVLTSNGFQDVWQNSELFRELREPQSAGACTGCGHYDACRGGCMAAKFFTGLPMDGPDPECVQGYGEPALARERDKPKSSIDHSRSGGRSKPRGAIPLTLLTAPPTLDVGAGAPRTSHVGAGAPPKKFCNESPI</sequence>
<comment type="caution">
    <text evidence="3">The sequence shown here is derived from an EMBL/GenBank/DDBJ whole genome shotgun (WGS) entry which is preliminary data.</text>
</comment>
<accession>A0A124E2N3</accession>
<evidence type="ECO:0000256" key="1">
    <source>
        <dbReference type="SAM" id="MobiDB-lite"/>
    </source>
</evidence>
<evidence type="ECO:0000313" key="4">
    <source>
        <dbReference type="Proteomes" id="UP000069443"/>
    </source>
</evidence>
<dbReference type="InterPro" id="IPR013785">
    <property type="entry name" value="Aldolase_TIM"/>
</dbReference>
<evidence type="ECO:0000259" key="2">
    <source>
        <dbReference type="Pfam" id="PF13186"/>
    </source>
</evidence>
<dbReference type="InterPro" id="IPR050377">
    <property type="entry name" value="Radical_SAM_PqqE_MftC-like"/>
</dbReference>
<dbReference type="STRING" id="228230.RMCC_4335"/>
<dbReference type="InterPro" id="IPR058240">
    <property type="entry name" value="rSAM_sf"/>
</dbReference>
<name>A0A124E2N3_MYCCR</name>
<feature type="domain" description="4Fe4S-binding SPASM" evidence="2">
    <location>
        <begin position="5"/>
        <end position="61"/>
    </location>
</feature>
<protein>
    <submittedName>
        <fullName evidence="3">Radical SAM peptide maturase, mycofactocin system</fullName>
    </submittedName>
</protein>
<reference evidence="4" key="2">
    <citation type="submission" date="2016-02" db="EMBL/GenBank/DDBJ databases">
        <title>Draft genome sequence of five rapidly growing Mycobacterium species.</title>
        <authorList>
            <person name="Katahira K."/>
            <person name="Gotou Y."/>
            <person name="Iida K."/>
            <person name="Ogura Y."/>
            <person name="Hayashi T."/>
        </authorList>
    </citation>
    <scope>NUCLEOTIDE SEQUENCE [LARGE SCALE GENOMIC DNA]</scope>
    <source>
        <strain evidence="4">JCM15298</strain>
    </source>
</reference>
<dbReference type="EMBL" id="BCSY01000071">
    <property type="protein sequence ID" value="GAS97369.1"/>
    <property type="molecule type" value="Genomic_DNA"/>
</dbReference>
<proteinExistence type="predicted"/>
<dbReference type="PANTHER" id="PTHR11228">
    <property type="entry name" value="RADICAL SAM DOMAIN PROTEIN"/>
    <property type="match status" value="1"/>
</dbReference>